<evidence type="ECO:0000313" key="2">
    <source>
        <dbReference type="Proteomes" id="UP000481033"/>
    </source>
</evidence>
<accession>A0A6M0RLT9</accession>
<proteinExistence type="predicted"/>
<dbReference type="AlphaFoldDB" id="A0A6M0RLT9"/>
<reference evidence="1 2" key="1">
    <citation type="journal article" date="2020" name="Microb. Ecol.">
        <title>Ecogenomics of the Marine Benthic Filamentous Cyanobacterium Adonisia.</title>
        <authorList>
            <person name="Walter J.M."/>
            <person name="Coutinho F.H."/>
            <person name="Leomil L."/>
            <person name="Hargreaves P.I."/>
            <person name="Campeao M.E."/>
            <person name="Vieira V.V."/>
            <person name="Silva B.S."/>
            <person name="Fistarol G.O."/>
            <person name="Salomon P.S."/>
            <person name="Sawabe T."/>
            <person name="Mino S."/>
            <person name="Hosokawa M."/>
            <person name="Miyashita H."/>
            <person name="Maruyama F."/>
            <person name="van Verk M.C."/>
            <person name="Dutilh B.E."/>
            <person name="Thompson C.C."/>
            <person name="Thompson F.L."/>
        </authorList>
    </citation>
    <scope>NUCLEOTIDE SEQUENCE [LARGE SCALE GENOMIC DNA]</scope>
    <source>
        <strain evidence="1 2">CCMR0081</strain>
    </source>
</reference>
<organism evidence="1 2">
    <name type="scientific">Adonisia turfae CCMR0081</name>
    <dbReference type="NCBI Taxonomy" id="2292702"/>
    <lineage>
        <taxon>Bacteria</taxon>
        <taxon>Bacillati</taxon>
        <taxon>Cyanobacteriota</taxon>
        <taxon>Adonisia</taxon>
        <taxon>Adonisia turfae</taxon>
    </lineage>
</organism>
<sequence>MATSKSMIHIQYMKIAHVCEVSDVIQSEEDFHAPTMTFCISAKGLYLLIVGTFDLEYRVQLRYQQQTQVLLLSVDTRDCDTGAPSPAGRRGWGMRAAFIELER</sequence>
<keyword evidence="2" id="KW-1185">Reference proteome</keyword>
<comment type="caution">
    <text evidence="1">The sequence shown here is derived from an EMBL/GenBank/DDBJ whole genome shotgun (WGS) entry which is preliminary data.</text>
</comment>
<gene>
    <name evidence="1" type="ORF">DXZ20_16350</name>
</gene>
<name>A0A6M0RLT9_9CYAN</name>
<protein>
    <submittedName>
        <fullName evidence="1">Uncharacterized protein</fullName>
    </submittedName>
</protein>
<dbReference type="EMBL" id="QXHD01000004">
    <property type="protein sequence ID" value="NEZ57217.1"/>
    <property type="molecule type" value="Genomic_DNA"/>
</dbReference>
<evidence type="ECO:0000313" key="1">
    <source>
        <dbReference type="EMBL" id="NEZ57217.1"/>
    </source>
</evidence>
<dbReference type="Proteomes" id="UP000481033">
    <property type="component" value="Unassembled WGS sequence"/>
</dbReference>